<dbReference type="Proteomes" id="UP000051952">
    <property type="component" value="Unassembled WGS sequence"/>
</dbReference>
<dbReference type="OMA" id="VWYLASW"/>
<proteinExistence type="predicted"/>
<keyword evidence="1" id="KW-0472">Membrane</keyword>
<gene>
    <name evidence="1" type="ORF">BSAL_26345</name>
</gene>
<sequence length="112" mass="13166">MMRRLGNPIARKALAPATNNALVCAQRNMEPMSTWYLASWVMIWEYSVFFWFPMIASDFIIPSFFYNKIPMIHYINEKKSEAKLRRVLDETFTEWNTELASADITDAVSRTF</sequence>
<reference evidence="2" key="1">
    <citation type="submission" date="2015-09" db="EMBL/GenBank/DDBJ databases">
        <authorList>
            <consortium name="Pathogen Informatics"/>
        </authorList>
    </citation>
    <scope>NUCLEOTIDE SEQUENCE [LARGE SCALE GENOMIC DNA]</scope>
    <source>
        <strain evidence="2">Lake Konstanz</strain>
    </source>
</reference>
<name>A0A0S4JM59_BODSA</name>
<keyword evidence="1" id="KW-0812">Transmembrane</keyword>
<dbReference type="AlphaFoldDB" id="A0A0S4JM59"/>
<evidence type="ECO:0000313" key="1">
    <source>
        <dbReference type="EMBL" id="CUG90365.1"/>
    </source>
</evidence>
<evidence type="ECO:0000313" key="2">
    <source>
        <dbReference type="Proteomes" id="UP000051952"/>
    </source>
</evidence>
<protein>
    <submittedName>
        <fullName evidence="1">Transmembrane protein, putative</fullName>
    </submittedName>
</protein>
<dbReference type="EMBL" id="CYKH01001815">
    <property type="protein sequence ID" value="CUG90365.1"/>
    <property type="molecule type" value="Genomic_DNA"/>
</dbReference>
<organism evidence="1 2">
    <name type="scientific">Bodo saltans</name>
    <name type="common">Flagellated protozoan</name>
    <dbReference type="NCBI Taxonomy" id="75058"/>
    <lineage>
        <taxon>Eukaryota</taxon>
        <taxon>Discoba</taxon>
        <taxon>Euglenozoa</taxon>
        <taxon>Kinetoplastea</taxon>
        <taxon>Metakinetoplastina</taxon>
        <taxon>Eubodonida</taxon>
        <taxon>Bodonidae</taxon>
        <taxon>Bodo</taxon>
    </lineage>
</organism>
<dbReference type="VEuPathDB" id="TriTrypDB:BSAL_26345"/>
<dbReference type="OrthoDB" id="268545at2759"/>
<keyword evidence="2" id="KW-1185">Reference proteome</keyword>
<accession>A0A0S4JM59</accession>